<gene>
    <name evidence="1" type="ORF">PACLA_8A026776</name>
</gene>
<evidence type="ECO:0000313" key="2">
    <source>
        <dbReference type="Proteomes" id="UP001152795"/>
    </source>
</evidence>
<organism evidence="1 2">
    <name type="scientific">Paramuricea clavata</name>
    <name type="common">Red gorgonian</name>
    <name type="synonym">Violescent sea-whip</name>
    <dbReference type="NCBI Taxonomy" id="317549"/>
    <lineage>
        <taxon>Eukaryota</taxon>
        <taxon>Metazoa</taxon>
        <taxon>Cnidaria</taxon>
        <taxon>Anthozoa</taxon>
        <taxon>Octocorallia</taxon>
        <taxon>Malacalcyonacea</taxon>
        <taxon>Plexauridae</taxon>
        <taxon>Paramuricea</taxon>
    </lineage>
</organism>
<protein>
    <submittedName>
        <fullName evidence="1">Uncharacterized protein</fullName>
    </submittedName>
</protein>
<comment type="caution">
    <text evidence="1">The sequence shown here is derived from an EMBL/GenBank/DDBJ whole genome shotgun (WGS) entry which is preliminary data.</text>
</comment>
<keyword evidence="2" id="KW-1185">Reference proteome</keyword>
<reference evidence="1" key="1">
    <citation type="submission" date="2020-04" db="EMBL/GenBank/DDBJ databases">
        <authorList>
            <person name="Alioto T."/>
            <person name="Alioto T."/>
            <person name="Gomez Garrido J."/>
        </authorList>
    </citation>
    <scope>NUCLEOTIDE SEQUENCE</scope>
    <source>
        <strain evidence="1">A484AB</strain>
    </source>
</reference>
<dbReference type="Proteomes" id="UP001152795">
    <property type="component" value="Unassembled WGS sequence"/>
</dbReference>
<name>A0A6S7HSV6_PARCT</name>
<proteinExistence type="predicted"/>
<accession>A0A6S7HSV6</accession>
<sequence length="205" mass="23347">MANTNLTESVATYILLPSVVFKFTAMIIGVVGNTTVIIYNIFLSKEKTMTSYLTSSGGACKLGEDKNLIIRWYTNTESLTLRGERANGVKDRIISFAQSENNLEKFESNRPFQDQEVLHNILCITPTGIVMKKKPHSILDENTLEDLRFEMMAFITTTNDKFEVLTKDIKILKQDKHMITLTILGYWQKSKNYKQKTMSNAQLCA</sequence>
<evidence type="ECO:0000313" key="1">
    <source>
        <dbReference type="EMBL" id="CAB4007579.1"/>
    </source>
</evidence>
<dbReference type="EMBL" id="CACRXK020005840">
    <property type="protein sequence ID" value="CAB4007579.1"/>
    <property type="molecule type" value="Genomic_DNA"/>
</dbReference>
<dbReference type="AlphaFoldDB" id="A0A6S7HSV6"/>